<dbReference type="EMBL" id="LN483075">
    <property type="protein sequence ID" value="CEA03877.1"/>
    <property type="molecule type" value="Genomic_DNA"/>
</dbReference>
<dbReference type="HOGENOM" id="CLU_076594_0_2_9"/>
<evidence type="ECO:0000256" key="1">
    <source>
        <dbReference type="ARBA" id="ARBA00022801"/>
    </source>
</evidence>
<dbReference type="ESTHER" id="9baci-a0a078mej3">
    <property type="family name" value="CarbLipBact_2"/>
</dbReference>
<keyword evidence="1" id="KW-0378">Hydrolase</keyword>
<evidence type="ECO:0000256" key="2">
    <source>
        <dbReference type="PIRSR" id="PIRSR017388-1"/>
    </source>
</evidence>
<keyword evidence="4" id="KW-1133">Transmembrane helix</keyword>
<reference evidence="6" key="1">
    <citation type="submission" date="2014-07" db="EMBL/GenBank/DDBJ databases">
        <authorList>
            <person name="Urmite Genomes Urmite Genomes"/>
        </authorList>
    </citation>
    <scope>NUCLEOTIDE SEQUENCE</scope>
    <source>
        <strain evidence="6">13S34_air</strain>
    </source>
</reference>
<feature type="active site" description="Charge relay system" evidence="2">
    <location>
        <position position="205"/>
    </location>
</feature>
<feature type="active site" description="Charge relay system" evidence="2">
    <location>
        <position position="175"/>
    </location>
</feature>
<evidence type="ECO:0000256" key="3">
    <source>
        <dbReference type="PIRSR" id="PIRSR017388-2"/>
    </source>
</evidence>
<evidence type="ECO:0000256" key="4">
    <source>
        <dbReference type="SAM" id="Phobius"/>
    </source>
</evidence>
<keyword evidence="4" id="KW-0812">Transmembrane</keyword>
<gene>
    <name evidence="6" type="ORF">BN1050_01724</name>
</gene>
<keyword evidence="4" id="KW-0472">Membrane</keyword>
<feature type="domain" description="Serine aminopeptidase S33" evidence="5">
    <location>
        <begin position="5"/>
        <end position="209"/>
    </location>
</feature>
<feature type="binding site" evidence="3">
    <location>
        <position position="11"/>
    </location>
    <ligand>
        <name>substrate</name>
    </ligand>
</feature>
<dbReference type="PIRSF" id="PIRSF017388">
    <property type="entry name" value="Esterase_lipase"/>
    <property type="match status" value="1"/>
</dbReference>
<sequence length="235" mass="26555">MTTGILYLHGFSGGTYEIAPLQNYLAQYDFITKAPTLTGHGEVLHLRQCKAEHWLKDAELSYRKLAKRVDEVIVVGFSMGGVLALYLAQRYPVKKLILLSAALNYIEPKQLVKDVAIFATAGYQVKMNPTFQRYAFKFGKVPLSAAIAFTRVVKLTAPYVKNITVPTMIVQGQLDGMVPYTTANKIYSMLSSRDKRLYYSPNGKHHICFSDDREKWFTKVAQFVNDKSLIIENEA</sequence>
<dbReference type="Gene3D" id="3.40.50.1820">
    <property type="entry name" value="alpha/beta hydrolase"/>
    <property type="match status" value="1"/>
</dbReference>
<proteinExistence type="predicted"/>
<organism evidence="6">
    <name type="scientific">Metalysinibacillus saudimassiliensis</name>
    <dbReference type="NCBI Taxonomy" id="1461583"/>
    <lineage>
        <taxon>Bacteria</taxon>
        <taxon>Bacillati</taxon>
        <taxon>Bacillota</taxon>
        <taxon>Bacilli</taxon>
        <taxon>Bacillales</taxon>
        <taxon>Caryophanaceae</taxon>
        <taxon>Metalysinibacillus</taxon>
    </lineage>
</organism>
<dbReference type="PANTHER" id="PTHR43798">
    <property type="entry name" value="MONOACYLGLYCEROL LIPASE"/>
    <property type="match status" value="1"/>
</dbReference>
<dbReference type="InterPro" id="IPR029058">
    <property type="entry name" value="AB_hydrolase_fold"/>
</dbReference>
<dbReference type="AlphaFoldDB" id="A0A078MEJ3"/>
<dbReference type="GO" id="GO:0016020">
    <property type="term" value="C:membrane"/>
    <property type="evidence" value="ECO:0007669"/>
    <property type="project" value="TreeGrafter"/>
</dbReference>
<name>A0A078MEJ3_9BACL</name>
<dbReference type="SUPFAM" id="SSF53474">
    <property type="entry name" value="alpha/beta-Hydrolases"/>
    <property type="match status" value="1"/>
</dbReference>
<dbReference type="GO" id="GO:0052689">
    <property type="term" value="F:carboxylic ester hydrolase activity"/>
    <property type="evidence" value="ECO:0007669"/>
    <property type="project" value="InterPro"/>
</dbReference>
<dbReference type="PANTHER" id="PTHR43798:SF31">
    <property type="entry name" value="AB HYDROLASE SUPERFAMILY PROTEIN YCLE"/>
    <property type="match status" value="1"/>
</dbReference>
<dbReference type="InterPro" id="IPR022742">
    <property type="entry name" value="Hydrolase_4"/>
</dbReference>
<dbReference type="InterPro" id="IPR050266">
    <property type="entry name" value="AB_hydrolase_sf"/>
</dbReference>
<dbReference type="Pfam" id="PF12146">
    <property type="entry name" value="Hydrolase_4"/>
    <property type="match status" value="1"/>
</dbReference>
<feature type="transmembrane region" description="Helical" evidence="4">
    <location>
        <begin position="72"/>
        <end position="88"/>
    </location>
</feature>
<evidence type="ECO:0000259" key="5">
    <source>
        <dbReference type="Pfam" id="PF12146"/>
    </source>
</evidence>
<dbReference type="PATRIC" id="fig|1461583.4.peg.1652"/>
<feature type="active site" description="Nucleophile" evidence="2">
    <location>
        <position position="78"/>
    </location>
</feature>
<accession>A0A078MEJ3</accession>
<evidence type="ECO:0000313" key="6">
    <source>
        <dbReference type="EMBL" id="CEA03877.1"/>
    </source>
</evidence>
<protein>
    <submittedName>
        <fullName evidence="6">Thermostable monoacylglycerol lipase</fullName>
    </submittedName>
</protein>
<dbReference type="InterPro" id="IPR012354">
    <property type="entry name" value="Esterase_lipase"/>
</dbReference>
<feature type="binding site" evidence="3">
    <location>
        <position position="79"/>
    </location>
    <ligand>
        <name>substrate</name>
    </ligand>
</feature>